<accession>A0A4U1G2N5</accession>
<keyword evidence="1" id="KW-0808">Transferase</keyword>
<name>A0A4U1G2N5_9SPHI</name>
<dbReference type="CDD" id="cd00761">
    <property type="entry name" value="Glyco_tranf_GTA_type"/>
    <property type="match status" value="1"/>
</dbReference>
<dbReference type="Gene3D" id="3.90.550.10">
    <property type="entry name" value="Spore Coat Polysaccharide Biosynthesis Protein SpsA, Chain A"/>
    <property type="match status" value="1"/>
</dbReference>
<sequence>MHFPDYHPILTNFNTSIILPFYKKLVDFKRILPLNAKYFQRNGLEVIIVMDDPEGESNLMLLIKEYPLINWLIIINRELHRWRNPAKAINVGIRASTKDYIMVCSPESMFHTDAIFRLRYITENYKHSFAIGKVAFGSYESAFNGSLNAFLSYGSVMVNKQYLEQVTGYSENFEEWGGEDDNLRAKLEYIGLQKILVNDAILIHYEDKSSGYTDRSKKSKALPLGTKRKAFIPDMDDFQNLNWGTDFSEIIYDYRKNI</sequence>
<dbReference type="Proteomes" id="UP000309594">
    <property type="component" value="Unassembled WGS sequence"/>
</dbReference>
<dbReference type="AlphaFoldDB" id="A0A4U1G2N5"/>
<dbReference type="RefSeq" id="WP_136881929.1">
    <property type="nucleotide sequence ID" value="NZ_SWDX01000012.1"/>
</dbReference>
<dbReference type="EMBL" id="SWDX01000012">
    <property type="protein sequence ID" value="TKC56553.1"/>
    <property type="molecule type" value="Genomic_DNA"/>
</dbReference>
<organism evidence="3 4">
    <name type="scientific">Pedobacter hiemivivus</name>
    <dbReference type="NCBI Taxonomy" id="2530454"/>
    <lineage>
        <taxon>Bacteria</taxon>
        <taxon>Pseudomonadati</taxon>
        <taxon>Bacteroidota</taxon>
        <taxon>Sphingobacteriia</taxon>
        <taxon>Sphingobacteriales</taxon>
        <taxon>Sphingobacteriaceae</taxon>
        <taxon>Pedobacter</taxon>
    </lineage>
</organism>
<evidence type="ECO:0000259" key="2">
    <source>
        <dbReference type="Pfam" id="PF02709"/>
    </source>
</evidence>
<evidence type="ECO:0000313" key="3">
    <source>
        <dbReference type="EMBL" id="TKC56553.1"/>
    </source>
</evidence>
<dbReference type="GO" id="GO:0016740">
    <property type="term" value="F:transferase activity"/>
    <property type="evidence" value="ECO:0007669"/>
    <property type="project" value="UniProtKB-KW"/>
</dbReference>
<gene>
    <name evidence="3" type="ORF">FBD94_22835</name>
</gene>
<evidence type="ECO:0000256" key="1">
    <source>
        <dbReference type="ARBA" id="ARBA00022679"/>
    </source>
</evidence>
<proteinExistence type="predicted"/>
<feature type="domain" description="Galactosyltransferase C-terminal" evidence="2">
    <location>
        <begin position="145"/>
        <end position="193"/>
    </location>
</feature>
<reference evidence="3 4" key="1">
    <citation type="submission" date="2019-04" db="EMBL/GenBank/DDBJ databases">
        <title>Pedobacter sp. RP-1-16 sp. nov., isolated from Arctic soil.</title>
        <authorList>
            <person name="Dahal R.H."/>
            <person name="Kim D.-U."/>
        </authorList>
    </citation>
    <scope>NUCLEOTIDE SEQUENCE [LARGE SCALE GENOMIC DNA]</scope>
    <source>
        <strain evidence="3 4">RP-1-16</strain>
    </source>
</reference>
<dbReference type="InterPro" id="IPR027791">
    <property type="entry name" value="Galactosyl_T_C"/>
</dbReference>
<dbReference type="InterPro" id="IPR029044">
    <property type="entry name" value="Nucleotide-diphossugar_trans"/>
</dbReference>
<protein>
    <recommendedName>
        <fullName evidence="2">Galactosyltransferase C-terminal domain-containing protein</fullName>
    </recommendedName>
</protein>
<evidence type="ECO:0000313" key="4">
    <source>
        <dbReference type="Proteomes" id="UP000309594"/>
    </source>
</evidence>
<dbReference type="SUPFAM" id="SSF53448">
    <property type="entry name" value="Nucleotide-diphospho-sugar transferases"/>
    <property type="match status" value="1"/>
</dbReference>
<comment type="caution">
    <text evidence="3">The sequence shown here is derived from an EMBL/GenBank/DDBJ whole genome shotgun (WGS) entry which is preliminary data.</text>
</comment>
<dbReference type="Pfam" id="PF02709">
    <property type="entry name" value="Glyco_transf_7C"/>
    <property type="match status" value="1"/>
</dbReference>